<dbReference type="Gene3D" id="3.40.50.1820">
    <property type="entry name" value="alpha/beta hydrolase"/>
    <property type="match status" value="1"/>
</dbReference>
<dbReference type="eggNOG" id="KOG4569">
    <property type="taxonomic scope" value="Eukaryota"/>
</dbReference>
<organism evidence="6 7">
    <name type="scientific">Talaromyces stipitatus (strain ATCC 10500 / CBS 375.48 / QM 6759 / NRRL 1006)</name>
    <name type="common">Penicillium stipitatum</name>
    <dbReference type="NCBI Taxonomy" id="441959"/>
    <lineage>
        <taxon>Eukaryota</taxon>
        <taxon>Fungi</taxon>
        <taxon>Dikarya</taxon>
        <taxon>Ascomycota</taxon>
        <taxon>Pezizomycotina</taxon>
        <taxon>Eurotiomycetes</taxon>
        <taxon>Eurotiomycetidae</taxon>
        <taxon>Eurotiales</taxon>
        <taxon>Trichocomaceae</taxon>
        <taxon>Talaromyces</taxon>
        <taxon>Talaromyces sect. Talaromyces</taxon>
    </lineage>
</organism>
<evidence type="ECO:0000256" key="3">
    <source>
        <dbReference type="SAM" id="SignalP"/>
    </source>
</evidence>
<keyword evidence="2" id="KW-0378">Hydrolase</keyword>
<feature type="domain" description="Fungal lipase-type" evidence="4">
    <location>
        <begin position="108"/>
        <end position="247"/>
    </location>
</feature>
<dbReference type="SUPFAM" id="SSF53474">
    <property type="entry name" value="alpha/beta-Hydrolases"/>
    <property type="match status" value="1"/>
</dbReference>
<dbReference type="Pfam" id="PF03893">
    <property type="entry name" value="Lipase3_N"/>
    <property type="match status" value="1"/>
</dbReference>
<evidence type="ECO:0000313" key="7">
    <source>
        <dbReference type="Proteomes" id="UP000001745"/>
    </source>
</evidence>
<feature type="signal peptide" evidence="3">
    <location>
        <begin position="1"/>
        <end position="20"/>
    </location>
</feature>
<dbReference type="PhylomeDB" id="B8LXP7"/>
<proteinExistence type="predicted"/>
<reference evidence="7" key="1">
    <citation type="journal article" date="2015" name="Genome Announc.">
        <title>Genome sequence of the AIDS-associated pathogen Penicillium marneffei (ATCC18224) and its near taxonomic relative Talaromyces stipitatus (ATCC10500).</title>
        <authorList>
            <person name="Nierman W.C."/>
            <person name="Fedorova-Abrams N.D."/>
            <person name="Andrianopoulos A."/>
        </authorList>
    </citation>
    <scope>NUCLEOTIDE SEQUENCE [LARGE SCALE GENOMIC DNA]</scope>
    <source>
        <strain evidence="7">ATCC 10500 / CBS 375.48 / QM 6759 / NRRL 1006</strain>
    </source>
</reference>
<dbReference type="STRING" id="441959.B8LXP7"/>
<dbReference type="PANTHER" id="PTHR46640">
    <property type="entry name" value="TRIACYLGLYCEROL LIPASE, PUTATIVE (AFU_ORTHOLOGUE AFUA_6G06510)-RELATED"/>
    <property type="match status" value="1"/>
</dbReference>
<sequence length="309" mass="32438">MMMLLKLITAVAAFTATASAGLIQRGDAAADAINTTTLATLNLYEQYSAAAYCTRNTIASPGTLITCAAGNCPLVETNGATIAYSFKDIGVGDVSGFLAVDPTNSLLVLAFAGIRDIAGWITKLNDRLVPSTTVCGTTANCTVHQGFLNSWSSVSGIIVPQIINASATTGFTTLVLTGHGFGGALAALATAQFRTTPIGNIAITTLLTYGSPRVGNTAFATYLTTTNATTFNFRVTHTDDPVPKFPSRALGYLQWGPEYWIRSPTGAPVRTFDVDQINGTETSTGNSGTPFSLDFPAHFWYFNAIAACK</sequence>
<dbReference type="OMA" id="RWPNPNH"/>
<dbReference type="HOGENOM" id="CLU_032957_1_0_1"/>
<feature type="domain" description="Mono-/di-acylglycerol lipase N-terminal" evidence="5">
    <location>
        <begin position="12"/>
        <end position="84"/>
    </location>
</feature>
<dbReference type="InParanoid" id="B8LXP7"/>
<evidence type="ECO:0000313" key="6">
    <source>
        <dbReference type="EMBL" id="EED24548.1"/>
    </source>
</evidence>
<protein>
    <submittedName>
        <fullName evidence="6">Lipase, putative</fullName>
    </submittedName>
</protein>
<gene>
    <name evidence="6" type="ORF">TSTA_079050</name>
</gene>
<dbReference type="Proteomes" id="UP000001745">
    <property type="component" value="Unassembled WGS sequence"/>
</dbReference>
<dbReference type="InterPro" id="IPR029058">
    <property type="entry name" value="AB_hydrolase_fold"/>
</dbReference>
<dbReference type="GO" id="GO:0016787">
    <property type="term" value="F:hydrolase activity"/>
    <property type="evidence" value="ECO:0007669"/>
    <property type="project" value="UniProtKB-KW"/>
</dbReference>
<dbReference type="PANTHER" id="PTHR46640:SF1">
    <property type="entry name" value="FUNGAL LIPASE-LIKE DOMAIN-CONTAINING PROTEIN-RELATED"/>
    <property type="match status" value="1"/>
</dbReference>
<dbReference type="GeneID" id="8110178"/>
<keyword evidence="1 3" id="KW-0732">Signal</keyword>
<dbReference type="Pfam" id="PF01764">
    <property type="entry name" value="Lipase_3"/>
    <property type="match status" value="1"/>
</dbReference>
<dbReference type="InterPro" id="IPR051299">
    <property type="entry name" value="AB_hydrolase_lip/est"/>
</dbReference>
<dbReference type="VEuPathDB" id="FungiDB:TSTA_079050"/>
<dbReference type="RefSeq" id="XP_002341935.1">
    <property type="nucleotide sequence ID" value="XM_002341894.1"/>
</dbReference>
<feature type="chain" id="PRO_5002874570" evidence="3">
    <location>
        <begin position="21"/>
        <end position="309"/>
    </location>
</feature>
<dbReference type="InterPro" id="IPR005592">
    <property type="entry name" value="Mono/diacylglycerol_lipase_N"/>
</dbReference>
<dbReference type="OrthoDB" id="426718at2759"/>
<dbReference type="EMBL" id="EQ962652">
    <property type="protein sequence ID" value="EED24548.1"/>
    <property type="molecule type" value="Genomic_DNA"/>
</dbReference>
<dbReference type="CDD" id="cd00519">
    <property type="entry name" value="Lipase_3"/>
    <property type="match status" value="1"/>
</dbReference>
<accession>B8LXP7</accession>
<name>B8LXP7_TALSN</name>
<dbReference type="GO" id="GO:0016042">
    <property type="term" value="P:lipid catabolic process"/>
    <property type="evidence" value="ECO:0007669"/>
    <property type="project" value="InterPro"/>
</dbReference>
<evidence type="ECO:0000256" key="1">
    <source>
        <dbReference type="ARBA" id="ARBA00022729"/>
    </source>
</evidence>
<evidence type="ECO:0000259" key="4">
    <source>
        <dbReference type="Pfam" id="PF01764"/>
    </source>
</evidence>
<evidence type="ECO:0000259" key="5">
    <source>
        <dbReference type="Pfam" id="PF03893"/>
    </source>
</evidence>
<keyword evidence="7" id="KW-1185">Reference proteome</keyword>
<dbReference type="AlphaFoldDB" id="B8LXP7"/>
<evidence type="ECO:0000256" key="2">
    <source>
        <dbReference type="ARBA" id="ARBA00022801"/>
    </source>
</evidence>
<dbReference type="InterPro" id="IPR002921">
    <property type="entry name" value="Fungal_lipase-type"/>
</dbReference>